<evidence type="ECO:0000256" key="4">
    <source>
        <dbReference type="ARBA" id="ARBA00023235"/>
    </source>
</evidence>
<name>A0A227KAH2_9BURK</name>
<comment type="similarity">
    <text evidence="5">Belongs to the alanine racemase family.</text>
</comment>
<dbReference type="PANTHER" id="PTHR30511:SF0">
    <property type="entry name" value="ALANINE RACEMASE, CATABOLIC-RELATED"/>
    <property type="match status" value="1"/>
</dbReference>
<keyword evidence="3 5" id="KW-0663">Pyridoxal phosphate</keyword>
<comment type="function">
    <text evidence="5">Catalyzes the interconversion of L-alanine and D-alanine. May also act on other amino acids.</text>
</comment>
<dbReference type="GO" id="GO:0030632">
    <property type="term" value="P:D-alanine biosynthetic process"/>
    <property type="evidence" value="ECO:0007669"/>
    <property type="project" value="UniProtKB-UniRule"/>
</dbReference>
<feature type="active site" description="Proton acceptor; specific for D-alanine" evidence="5">
    <location>
        <position position="35"/>
    </location>
</feature>
<keyword evidence="4 5" id="KW-0413">Isomerase</keyword>
<dbReference type="GO" id="GO:0030170">
    <property type="term" value="F:pyridoxal phosphate binding"/>
    <property type="evidence" value="ECO:0007669"/>
    <property type="project" value="UniProtKB-UniRule"/>
</dbReference>
<dbReference type="EC" id="5.1.1.1" evidence="5"/>
<comment type="pathway">
    <text evidence="5">Amino-acid biosynthesis; D-alanine biosynthesis; D-alanine from L-alanine: step 1/1.</text>
</comment>
<dbReference type="Pfam" id="PF00842">
    <property type="entry name" value="Ala_racemase_C"/>
    <property type="match status" value="1"/>
</dbReference>
<dbReference type="GeneID" id="78363583"/>
<dbReference type="InterPro" id="IPR011079">
    <property type="entry name" value="Ala_racemase_C"/>
</dbReference>
<comment type="cofactor">
    <cofactor evidence="2 5 6">
        <name>pyridoxal 5'-phosphate</name>
        <dbReference type="ChEBI" id="CHEBI:597326"/>
    </cofactor>
</comment>
<dbReference type="Gene3D" id="2.40.37.10">
    <property type="entry name" value="Lyase, Ornithine Decarboxylase, Chain A, domain 1"/>
    <property type="match status" value="1"/>
</dbReference>
<dbReference type="GO" id="GO:0005829">
    <property type="term" value="C:cytosol"/>
    <property type="evidence" value="ECO:0007669"/>
    <property type="project" value="TreeGrafter"/>
</dbReference>
<reference evidence="10" key="1">
    <citation type="submission" date="2017-05" db="EMBL/GenBank/DDBJ databases">
        <title>Improved OligoMM genomes.</title>
        <authorList>
            <person name="Garzetti D."/>
        </authorList>
    </citation>
    <scope>NUCLEOTIDE SEQUENCE [LARGE SCALE GENOMIC DNA]</scope>
    <source>
        <strain evidence="10">YL45</strain>
    </source>
</reference>
<feature type="binding site" evidence="5 7">
    <location>
        <position position="305"/>
    </location>
    <ligand>
        <name>substrate</name>
    </ligand>
</feature>
<dbReference type="InterPro" id="IPR000821">
    <property type="entry name" value="Ala_racemase"/>
</dbReference>
<dbReference type="FunFam" id="3.20.20.10:FF:000002">
    <property type="entry name" value="Alanine racemase"/>
    <property type="match status" value="1"/>
</dbReference>
<evidence type="ECO:0000313" key="9">
    <source>
        <dbReference type="EMBL" id="OXE44334.1"/>
    </source>
</evidence>
<evidence type="ECO:0000256" key="7">
    <source>
        <dbReference type="PIRSR" id="PIRSR600821-52"/>
    </source>
</evidence>
<feature type="active site" description="Proton acceptor; specific for L-alanine" evidence="5">
    <location>
        <position position="257"/>
    </location>
</feature>
<evidence type="ECO:0000256" key="3">
    <source>
        <dbReference type="ARBA" id="ARBA00022898"/>
    </source>
</evidence>
<gene>
    <name evidence="9" type="ORF">ADH67_12460</name>
</gene>
<dbReference type="SMART" id="SM01005">
    <property type="entry name" value="Ala_racemase_C"/>
    <property type="match status" value="1"/>
</dbReference>
<evidence type="ECO:0000256" key="6">
    <source>
        <dbReference type="PIRSR" id="PIRSR600821-50"/>
    </source>
</evidence>
<dbReference type="RefSeq" id="WP_066591711.1">
    <property type="nucleotide sequence ID" value="NZ_CAJTBZ010000029.1"/>
</dbReference>
<dbReference type="EMBL" id="NHMP01000013">
    <property type="protein sequence ID" value="OXE44334.1"/>
    <property type="molecule type" value="Genomic_DNA"/>
</dbReference>
<dbReference type="AlphaFoldDB" id="A0A227KAH2"/>
<protein>
    <recommendedName>
        <fullName evidence="5">Alanine racemase</fullName>
        <ecNumber evidence="5">5.1.1.1</ecNumber>
    </recommendedName>
</protein>
<evidence type="ECO:0000256" key="1">
    <source>
        <dbReference type="ARBA" id="ARBA00000316"/>
    </source>
</evidence>
<dbReference type="Pfam" id="PF01168">
    <property type="entry name" value="Ala_racemase_N"/>
    <property type="match status" value="1"/>
</dbReference>
<proteinExistence type="inferred from homology"/>
<dbReference type="PROSITE" id="PS00395">
    <property type="entry name" value="ALANINE_RACEMASE"/>
    <property type="match status" value="1"/>
</dbReference>
<dbReference type="InterPro" id="IPR001608">
    <property type="entry name" value="Ala_racemase_N"/>
</dbReference>
<dbReference type="InterPro" id="IPR020622">
    <property type="entry name" value="Ala_racemase_pyridoxalP-BS"/>
</dbReference>
<evidence type="ECO:0000313" key="10">
    <source>
        <dbReference type="Proteomes" id="UP000214610"/>
    </source>
</evidence>
<dbReference type="GO" id="GO:0008784">
    <property type="term" value="F:alanine racemase activity"/>
    <property type="evidence" value="ECO:0007669"/>
    <property type="project" value="UniProtKB-UniRule"/>
</dbReference>
<dbReference type="SUPFAM" id="SSF50621">
    <property type="entry name" value="Alanine racemase C-terminal domain-like"/>
    <property type="match status" value="1"/>
</dbReference>
<dbReference type="NCBIfam" id="TIGR00492">
    <property type="entry name" value="alr"/>
    <property type="match status" value="1"/>
</dbReference>
<dbReference type="InterPro" id="IPR009006">
    <property type="entry name" value="Ala_racemase/Decarboxylase_C"/>
</dbReference>
<dbReference type="Gene3D" id="3.20.20.10">
    <property type="entry name" value="Alanine racemase"/>
    <property type="match status" value="1"/>
</dbReference>
<feature type="modified residue" description="N6-(pyridoxal phosphate)lysine" evidence="5 6">
    <location>
        <position position="35"/>
    </location>
</feature>
<comment type="catalytic activity">
    <reaction evidence="1 5">
        <text>L-alanine = D-alanine</text>
        <dbReference type="Rhea" id="RHEA:20249"/>
        <dbReference type="ChEBI" id="CHEBI:57416"/>
        <dbReference type="ChEBI" id="CHEBI:57972"/>
        <dbReference type="EC" id="5.1.1.1"/>
    </reaction>
</comment>
<evidence type="ECO:0000259" key="8">
    <source>
        <dbReference type="SMART" id="SM01005"/>
    </source>
</evidence>
<dbReference type="InterPro" id="IPR029066">
    <property type="entry name" value="PLP-binding_barrel"/>
</dbReference>
<comment type="caution">
    <text evidence="9">The sequence shown here is derived from an EMBL/GenBank/DDBJ whole genome shotgun (WGS) entry which is preliminary data.</text>
</comment>
<dbReference type="UniPathway" id="UPA00042">
    <property type="reaction ID" value="UER00497"/>
</dbReference>
<feature type="domain" description="Alanine racemase C-terminal" evidence="8">
    <location>
        <begin position="236"/>
        <end position="360"/>
    </location>
</feature>
<dbReference type="PRINTS" id="PR00992">
    <property type="entry name" value="ALARACEMASE"/>
</dbReference>
<dbReference type="HAMAP" id="MF_01201">
    <property type="entry name" value="Ala_racemase"/>
    <property type="match status" value="1"/>
</dbReference>
<organism evidence="9 10">
    <name type="scientific">Turicimonas muris</name>
    <dbReference type="NCBI Taxonomy" id="1796652"/>
    <lineage>
        <taxon>Bacteria</taxon>
        <taxon>Pseudomonadati</taxon>
        <taxon>Pseudomonadota</taxon>
        <taxon>Betaproteobacteria</taxon>
        <taxon>Burkholderiales</taxon>
        <taxon>Sutterellaceae</taxon>
        <taxon>Turicimonas</taxon>
    </lineage>
</organism>
<sequence>MPRPIEALIDKHALQHNIALLREKAGKRFMWSVVKADAYGHGLHGLLDIFKLTDGLALLDVDEAVAVRNLGWKKPVLLIEGFFTYDDLNKVDRYGIDTLIHSDWQIEDLKKFNFKNKARVHIKLNSGMNRLGFLPARAKTVKEELEKIPMVEVVDFVTHFANSELTYPADGKLPVSGQLNNLVSLEELPCAKCFSNSGAILWHPEAADGAVRAGIALYGVSPDGNKTSEELGLTPVMTLRAGILGTQNLQQGDAVGYGSKFIADHPMRIAVLACGYADGYPRQKAEDRFVLIHGKKAPLVGSVSMDMITVDITDIPETKPGDWAELWGKDLSVNEVAALHGTIGYELLANLNIRVKRKFIG</sequence>
<dbReference type="SUPFAM" id="SSF51419">
    <property type="entry name" value="PLP-binding barrel"/>
    <property type="match status" value="1"/>
</dbReference>
<feature type="binding site" evidence="5 7">
    <location>
        <position position="130"/>
    </location>
    <ligand>
        <name>substrate</name>
    </ligand>
</feature>
<accession>A0A227KAH2</accession>
<evidence type="ECO:0000256" key="5">
    <source>
        <dbReference type="HAMAP-Rule" id="MF_01201"/>
    </source>
</evidence>
<keyword evidence="10" id="KW-1185">Reference proteome</keyword>
<dbReference type="Proteomes" id="UP000214610">
    <property type="component" value="Unassembled WGS sequence"/>
</dbReference>
<evidence type="ECO:0000256" key="2">
    <source>
        <dbReference type="ARBA" id="ARBA00001933"/>
    </source>
</evidence>
<dbReference type="PANTHER" id="PTHR30511">
    <property type="entry name" value="ALANINE RACEMASE"/>
    <property type="match status" value="1"/>
</dbReference>